<gene>
    <name evidence="1" type="ORF">EDD68_10536</name>
</gene>
<reference evidence="1 2" key="1">
    <citation type="submission" date="2019-03" db="EMBL/GenBank/DDBJ databases">
        <title>Genomic Encyclopedia of Type Strains, Phase IV (KMG-IV): sequencing the most valuable type-strain genomes for metagenomic binning, comparative biology and taxonomic classification.</title>
        <authorList>
            <person name="Goeker M."/>
        </authorList>
    </citation>
    <scope>NUCLEOTIDE SEQUENCE [LARGE SCALE GENOMIC DNA]</scope>
    <source>
        <strain evidence="1 2">DSM 25894</strain>
    </source>
</reference>
<dbReference type="Gene3D" id="3.30.70.2970">
    <property type="entry name" value="Protein of unknown function (DUF541), domain 2"/>
    <property type="match status" value="1"/>
</dbReference>
<keyword evidence="2" id="KW-1185">Reference proteome</keyword>
<dbReference type="InterPro" id="IPR052022">
    <property type="entry name" value="26kDa_periplasmic_antigen"/>
</dbReference>
<dbReference type="RefSeq" id="WP_132371312.1">
    <property type="nucleotide sequence ID" value="NZ_SMAN01000005.1"/>
</dbReference>
<organism evidence="1 2">
    <name type="scientific">Melghiribacillus thermohalophilus</name>
    <dbReference type="NCBI Taxonomy" id="1324956"/>
    <lineage>
        <taxon>Bacteria</taxon>
        <taxon>Bacillati</taxon>
        <taxon>Bacillota</taxon>
        <taxon>Bacilli</taxon>
        <taxon>Bacillales</taxon>
        <taxon>Bacillaceae</taxon>
        <taxon>Melghiribacillus</taxon>
    </lineage>
</organism>
<sequence>MNITGTGSVPYGSGFRSQKQPYTLEVTGKGEVTAEADQASIILGVVTEEKEAEKAQRQNAILSNQVIEALIGAGIQKDDIQTIMYSIDQMYDYPDHQKVFRGYEVTHLFKVLVSDLSQAGEIIDRATKSGANRVQEVRFEVSQPDVHKQQALKRAVINARKHAETIAAANQLTIHPVPLWIKEESIETVRPGYEHSPFGVVASDVTTPIQIREIKITARVRVQFTYYGY</sequence>
<name>A0A4R3N705_9BACI</name>
<dbReference type="OrthoDB" id="9785192at2"/>
<accession>A0A4R3N705</accession>
<dbReference type="Gene3D" id="3.30.110.170">
    <property type="entry name" value="Protein of unknown function (DUF541), domain 1"/>
    <property type="match status" value="1"/>
</dbReference>
<evidence type="ECO:0000313" key="2">
    <source>
        <dbReference type="Proteomes" id="UP000294650"/>
    </source>
</evidence>
<dbReference type="AlphaFoldDB" id="A0A4R3N705"/>
<dbReference type="Proteomes" id="UP000294650">
    <property type="component" value="Unassembled WGS sequence"/>
</dbReference>
<dbReference type="Pfam" id="PF04402">
    <property type="entry name" value="SIMPL"/>
    <property type="match status" value="1"/>
</dbReference>
<dbReference type="PANTHER" id="PTHR34387:SF1">
    <property type="entry name" value="PERIPLASMIC IMMUNOGENIC PROTEIN"/>
    <property type="match status" value="1"/>
</dbReference>
<dbReference type="GO" id="GO:0006974">
    <property type="term" value="P:DNA damage response"/>
    <property type="evidence" value="ECO:0007669"/>
    <property type="project" value="TreeGrafter"/>
</dbReference>
<dbReference type="EMBL" id="SMAN01000005">
    <property type="protein sequence ID" value="TCT24584.1"/>
    <property type="molecule type" value="Genomic_DNA"/>
</dbReference>
<comment type="caution">
    <text evidence="1">The sequence shown here is derived from an EMBL/GenBank/DDBJ whole genome shotgun (WGS) entry which is preliminary data.</text>
</comment>
<dbReference type="InterPro" id="IPR007497">
    <property type="entry name" value="SIMPL/DUF541"/>
</dbReference>
<proteinExistence type="predicted"/>
<dbReference type="PANTHER" id="PTHR34387">
    <property type="entry name" value="SLR1258 PROTEIN"/>
    <property type="match status" value="1"/>
</dbReference>
<protein>
    <recommendedName>
        <fullName evidence="3">DUF541 domain-containing protein</fullName>
    </recommendedName>
</protein>
<evidence type="ECO:0000313" key="1">
    <source>
        <dbReference type="EMBL" id="TCT24584.1"/>
    </source>
</evidence>
<evidence type="ECO:0008006" key="3">
    <source>
        <dbReference type="Google" id="ProtNLM"/>
    </source>
</evidence>